<organism evidence="2 3">
    <name type="scientific">Drosophila pseudoobscura pseudoobscura</name>
    <name type="common">Fruit fly</name>
    <dbReference type="NCBI Taxonomy" id="46245"/>
    <lineage>
        <taxon>Eukaryota</taxon>
        <taxon>Metazoa</taxon>
        <taxon>Ecdysozoa</taxon>
        <taxon>Arthropoda</taxon>
        <taxon>Hexapoda</taxon>
        <taxon>Insecta</taxon>
        <taxon>Pterygota</taxon>
        <taxon>Neoptera</taxon>
        <taxon>Endopterygota</taxon>
        <taxon>Diptera</taxon>
        <taxon>Brachycera</taxon>
        <taxon>Muscomorpha</taxon>
        <taxon>Ephydroidea</taxon>
        <taxon>Drosophilidae</taxon>
        <taxon>Drosophila</taxon>
        <taxon>Sophophora</taxon>
    </lineage>
</organism>
<name>A0A6I8UNA1_DROPS</name>
<dbReference type="AlphaFoldDB" id="A0A6I8UNA1"/>
<evidence type="ECO:0000256" key="1">
    <source>
        <dbReference type="SAM" id="MobiDB-lite"/>
    </source>
</evidence>
<keyword evidence="2" id="KW-1185">Reference proteome</keyword>
<dbReference type="RefSeq" id="XP_001358251.4">
    <property type="nucleotide sequence ID" value="XM_001358214.4"/>
</dbReference>
<evidence type="ECO:0000313" key="2">
    <source>
        <dbReference type="Proteomes" id="UP000001819"/>
    </source>
</evidence>
<dbReference type="InParanoid" id="A0A6I8UNA1"/>
<gene>
    <name evidence="3" type="primary">LOC4801102</name>
</gene>
<feature type="compositionally biased region" description="Basic and acidic residues" evidence="1">
    <location>
        <begin position="307"/>
        <end position="322"/>
    </location>
</feature>
<dbReference type="Proteomes" id="UP000001819">
    <property type="component" value="Chromosome 2"/>
</dbReference>
<reference evidence="2" key="1">
    <citation type="submission" date="2024-06" db="UniProtKB">
        <authorList>
            <consortium name="RefSeq"/>
        </authorList>
    </citation>
    <scope>NUCLEOTIDE SEQUENCE [LARGE SCALE GENOMIC DNA]</scope>
    <source>
        <strain evidence="2">MV2-25</strain>
    </source>
</reference>
<protein>
    <submittedName>
        <fullName evidence="3">Uncharacterized protein CG4951 isoform X1</fullName>
    </submittedName>
</protein>
<dbReference type="FunCoup" id="A0A6I8UNA1">
    <property type="interactions" value="21"/>
</dbReference>
<feature type="compositionally biased region" description="Polar residues" evidence="1">
    <location>
        <begin position="215"/>
        <end position="224"/>
    </location>
</feature>
<dbReference type="ExpressionAtlas" id="A0A6I8UNA1">
    <property type="expression patterns" value="baseline"/>
</dbReference>
<feature type="compositionally biased region" description="Basic and acidic residues" evidence="1">
    <location>
        <begin position="128"/>
        <end position="170"/>
    </location>
</feature>
<feature type="compositionally biased region" description="Basic and acidic residues" evidence="1">
    <location>
        <begin position="258"/>
        <end position="275"/>
    </location>
</feature>
<evidence type="ECO:0000313" key="3">
    <source>
        <dbReference type="RefSeq" id="XP_001358251.4"/>
    </source>
</evidence>
<feature type="region of interest" description="Disordered" evidence="1">
    <location>
        <begin position="128"/>
        <end position="363"/>
    </location>
</feature>
<reference evidence="3" key="2">
    <citation type="submission" date="2025-08" db="UniProtKB">
        <authorList>
            <consortium name="RefSeq"/>
        </authorList>
    </citation>
    <scope>IDENTIFICATION</scope>
    <source>
        <strain evidence="3">MV-25-SWS-2005</strain>
        <tissue evidence="3">Whole body</tissue>
    </source>
</reference>
<feature type="compositionally biased region" description="Basic and acidic residues" evidence="1">
    <location>
        <begin position="178"/>
        <end position="187"/>
    </location>
</feature>
<accession>A0A6I8UNA1</accession>
<proteinExistence type="predicted"/>
<dbReference type="KEGG" id="dpo:4801102"/>
<sequence>MSFNAAGDYQLVMQTYKYKKHNIICSTKVLPSKINHFGKKLCDYHWMTPARWTNVESGLWDLLEKERDVQNVHADLLIDHIKVRVDSSEYRHSASQLLLPGVILSKSDLSLSVKLEYIPQEDTKNMRKGIDSSIKREVVASKASDHEAKSKRVHKDNKSSHGHGSRENKTTKRMHKTLSVDKQKEPAPETLKARSSRRSISQDSEKDKPSKPKPLTQSSLSIDQQIEPATETEKDKSIPPVENVPAKKRSSRRSISQHSERSKTSNRDRSSLEKKPIKRTQSSLSIEQEVERGQEKRKGRRSVSQHSGKEKASNSGRSSREKKPSKRTHIEAQNSSPSSVGPSPPGRPRRSLTRPSHLDDFIVGRKIKTEKIVSPEKVIANGKGKDSSPSKPDPMEAVAALGLGPCPRKVDILLMDKMEKEEVLNTFSKYQSDLNQFFTEHRQERTDKFMGIQHVHVIDIMRRDVEVSMLEKLGTVFGNSSAYASLQINALLPLWIVRLFMDTFNFDTAEEAVQQIRDQLEYSTYQKAVNPLESDLEY</sequence>